<evidence type="ECO:0000313" key="2">
    <source>
        <dbReference type="Proteomes" id="UP000003316"/>
    </source>
</evidence>
<name>E1LTV8_STRMT</name>
<dbReference type="AlphaFoldDB" id="E1LTV8"/>
<evidence type="ECO:0000313" key="1">
    <source>
        <dbReference type="EMBL" id="EFO00059.1"/>
    </source>
</evidence>
<reference evidence="1 2" key="1">
    <citation type="submission" date="2010-09" db="EMBL/GenBank/DDBJ databases">
        <authorList>
            <person name="Daugherty S.C."/>
            <person name="Tallon L.J."/>
            <person name="Jones K.M."/>
            <person name="Liu X."/>
            <person name="Kilian M."/>
            <person name="Tettelin H."/>
        </authorList>
    </citation>
    <scope>NUCLEOTIDE SEQUENCE [LARGE SCALE GENOMIC DNA]</scope>
    <source>
        <strain evidence="1 2">SK597</strain>
    </source>
</reference>
<protein>
    <submittedName>
        <fullName evidence="1">Uncharacterized protein</fullName>
    </submittedName>
</protein>
<organism evidence="1 2">
    <name type="scientific">Streptococcus mitis SK597</name>
    <dbReference type="NCBI Taxonomy" id="585204"/>
    <lineage>
        <taxon>Bacteria</taxon>
        <taxon>Bacillati</taxon>
        <taxon>Bacillota</taxon>
        <taxon>Bacilli</taxon>
        <taxon>Lactobacillales</taxon>
        <taxon>Streptococcaceae</taxon>
        <taxon>Streptococcus</taxon>
        <taxon>Streptococcus mitis group</taxon>
    </lineage>
</organism>
<gene>
    <name evidence="1" type="ORF">SMSK597_1402</name>
</gene>
<accession>E1LTV8</accession>
<dbReference type="Proteomes" id="UP000003316">
    <property type="component" value="Unassembled WGS sequence"/>
</dbReference>
<dbReference type="RefSeq" id="WP_004238372.1">
    <property type="nucleotide sequence ID" value="NZ_AEDV01000080.1"/>
</dbReference>
<sequence>METIYSFSTDDVVYLKNLYTGSICEIDEELFKKLSLKEFPYLISEIDKQVPFIHSK</sequence>
<dbReference type="EMBL" id="AEDV01000080">
    <property type="protein sequence ID" value="EFO00059.1"/>
    <property type="molecule type" value="Genomic_DNA"/>
</dbReference>
<proteinExistence type="predicted"/>
<comment type="caution">
    <text evidence="1">The sequence shown here is derived from an EMBL/GenBank/DDBJ whole genome shotgun (WGS) entry which is preliminary data.</text>
</comment>